<dbReference type="AlphaFoldDB" id="A0A382BHU0"/>
<accession>A0A382BHU0</accession>
<dbReference type="EMBL" id="UINC01029775">
    <property type="protein sequence ID" value="SVB13071.1"/>
    <property type="molecule type" value="Genomic_DNA"/>
</dbReference>
<sequence>MGQTQNYRGDSNTQMPTYRFQTSIPAPLEQVYEHITGFTDGGPANLKALAEKHGELLEQDEEVYVFKGASEDDPTWRCTYDHPRQRVMRAHESKWADRIDIFEASDDDSTLWTVEWEPKASGFRSYIQLVGYHIRGKNHLFASVVIPVVTYFRDRTTTRHRTMSRRNRQRRQ</sequence>
<reference evidence="1" key="1">
    <citation type="submission" date="2018-05" db="EMBL/GenBank/DDBJ databases">
        <authorList>
            <person name="Lanie J.A."/>
            <person name="Ng W.-L."/>
            <person name="Kazmierczak K.M."/>
            <person name="Andrzejewski T.M."/>
            <person name="Davidsen T.M."/>
            <person name="Wayne K.J."/>
            <person name="Tettelin H."/>
            <person name="Glass J.I."/>
            <person name="Rusch D."/>
            <person name="Podicherti R."/>
            <person name="Tsui H.-C.T."/>
            <person name="Winkler M.E."/>
        </authorList>
    </citation>
    <scope>NUCLEOTIDE SEQUENCE</scope>
</reference>
<protein>
    <submittedName>
        <fullName evidence="1">Uncharacterized protein</fullName>
    </submittedName>
</protein>
<evidence type="ECO:0000313" key="1">
    <source>
        <dbReference type="EMBL" id="SVB13071.1"/>
    </source>
</evidence>
<organism evidence="1">
    <name type="scientific">marine metagenome</name>
    <dbReference type="NCBI Taxonomy" id="408172"/>
    <lineage>
        <taxon>unclassified sequences</taxon>
        <taxon>metagenomes</taxon>
        <taxon>ecological metagenomes</taxon>
    </lineage>
</organism>
<proteinExistence type="predicted"/>
<gene>
    <name evidence="1" type="ORF">METZ01_LOCUS165925</name>
</gene>
<name>A0A382BHU0_9ZZZZ</name>